<dbReference type="PANTHER" id="PTHR42701">
    <property type="entry name" value="IMIDAZOLE GLYCEROL PHOSPHATE SYNTHASE SUBUNIT HISH"/>
    <property type="match status" value="1"/>
</dbReference>
<dbReference type="EC" id="4.3.2.10" evidence="12"/>
<dbReference type="PIRSF" id="PIRSF000495">
    <property type="entry name" value="Amidotransf_hisH"/>
    <property type="match status" value="1"/>
</dbReference>
<evidence type="ECO:0000256" key="7">
    <source>
        <dbReference type="ARBA" id="ARBA00022962"/>
    </source>
</evidence>
<dbReference type="AlphaFoldDB" id="A0A419EZE6"/>
<evidence type="ECO:0000256" key="8">
    <source>
        <dbReference type="ARBA" id="ARBA00023102"/>
    </source>
</evidence>
<dbReference type="GO" id="GO:0016829">
    <property type="term" value="F:lyase activity"/>
    <property type="evidence" value="ECO:0007669"/>
    <property type="project" value="UniProtKB-KW"/>
</dbReference>
<accession>A0A419EZE6</accession>
<feature type="active site" evidence="12 13">
    <location>
        <position position="191"/>
    </location>
</feature>
<reference evidence="15 16" key="1">
    <citation type="journal article" date="2017" name="ISME J.">
        <title>Energy and carbon metabolisms in a deep terrestrial subsurface fluid microbial community.</title>
        <authorList>
            <person name="Momper L."/>
            <person name="Jungbluth S.P."/>
            <person name="Lee M.D."/>
            <person name="Amend J.P."/>
        </authorList>
    </citation>
    <scope>NUCLEOTIDE SEQUENCE [LARGE SCALE GENOMIC DNA]</scope>
    <source>
        <strain evidence="15">SURF_17</strain>
    </source>
</reference>
<dbReference type="CDD" id="cd01748">
    <property type="entry name" value="GATase1_IGP_Synthase"/>
    <property type="match status" value="1"/>
</dbReference>
<keyword evidence="5 12" id="KW-0028">Amino-acid biosynthesis</keyword>
<evidence type="ECO:0000259" key="14">
    <source>
        <dbReference type="Pfam" id="PF00117"/>
    </source>
</evidence>
<evidence type="ECO:0000256" key="13">
    <source>
        <dbReference type="PIRSR" id="PIRSR000495-1"/>
    </source>
</evidence>
<dbReference type="Proteomes" id="UP000285961">
    <property type="component" value="Unassembled WGS sequence"/>
</dbReference>
<comment type="catalytic activity">
    <reaction evidence="11 12">
        <text>L-glutamine + H2O = L-glutamate + NH4(+)</text>
        <dbReference type="Rhea" id="RHEA:15889"/>
        <dbReference type="ChEBI" id="CHEBI:15377"/>
        <dbReference type="ChEBI" id="CHEBI:28938"/>
        <dbReference type="ChEBI" id="CHEBI:29985"/>
        <dbReference type="ChEBI" id="CHEBI:58359"/>
        <dbReference type="EC" id="3.5.1.2"/>
    </reaction>
</comment>
<evidence type="ECO:0000256" key="1">
    <source>
        <dbReference type="ARBA" id="ARBA00004496"/>
    </source>
</evidence>
<dbReference type="InterPro" id="IPR010139">
    <property type="entry name" value="Imidazole-glycPsynth_HisH"/>
</dbReference>
<dbReference type="SUPFAM" id="SSF52317">
    <property type="entry name" value="Class I glutamine amidotransferase-like"/>
    <property type="match status" value="1"/>
</dbReference>
<dbReference type="PANTHER" id="PTHR42701:SF1">
    <property type="entry name" value="IMIDAZOLE GLYCEROL PHOSPHATE SYNTHASE SUBUNIT HISH"/>
    <property type="match status" value="1"/>
</dbReference>
<protein>
    <recommendedName>
        <fullName evidence="12">Imidazole glycerol phosphate synthase subunit HisH</fullName>
        <ecNumber evidence="12">4.3.2.10</ecNumber>
    </recommendedName>
    <alternativeName>
        <fullName evidence="12">IGP synthase glutaminase subunit</fullName>
        <ecNumber evidence="12">3.5.1.2</ecNumber>
    </alternativeName>
    <alternativeName>
        <fullName evidence="12">IGP synthase subunit HisH</fullName>
    </alternativeName>
    <alternativeName>
        <fullName evidence="12">ImGP synthase subunit HisH</fullName>
        <shortName evidence="12">IGPS subunit HisH</shortName>
    </alternativeName>
</protein>
<feature type="domain" description="Glutamine amidotransferase" evidence="14">
    <location>
        <begin position="4"/>
        <end position="206"/>
    </location>
</feature>
<evidence type="ECO:0000256" key="3">
    <source>
        <dbReference type="ARBA" id="ARBA00011152"/>
    </source>
</evidence>
<comment type="subcellular location">
    <subcellularLocation>
        <location evidence="1 12">Cytoplasm</location>
    </subcellularLocation>
</comment>
<name>A0A419EZE6_9BACT</name>
<evidence type="ECO:0000313" key="15">
    <source>
        <dbReference type="EMBL" id="RJP70771.1"/>
    </source>
</evidence>
<evidence type="ECO:0000256" key="6">
    <source>
        <dbReference type="ARBA" id="ARBA00022801"/>
    </source>
</evidence>
<dbReference type="InterPro" id="IPR017926">
    <property type="entry name" value="GATASE"/>
</dbReference>
<comment type="pathway">
    <text evidence="2 12">Amino-acid biosynthesis; L-histidine biosynthesis; L-histidine from 5-phospho-alpha-D-ribose 1-diphosphate: step 5/9.</text>
</comment>
<evidence type="ECO:0000256" key="10">
    <source>
        <dbReference type="ARBA" id="ARBA00047838"/>
    </source>
</evidence>
<evidence type="ECO:0000256" key="4">
    <source>
        <dbReference type="ARBA" id="ARBA00022490"/>
    </source>
</evidence>
<evidence type="ECO:0000256" key="5">
    <source>
        <dbReference type="ARBA" id="ARBA00022605"/>
    </source>
</evidence>
<dbReference type="Gene3D" id="3.40.50.880">
    <property type="match status" value="1"/>
</dbReference>
<evidence type="ECO:0000256" key="2">
    <source>
        <dbReference type="ARBA" id="ARBA00005091"/>
    </source>
</evidence>
<keyword evidence="6 12" id="KW-0378">Hydrolase</keyword>
<comment type="function">
    <text evidence="12">IGPS catalyzes the conversion of PRFAR and glutamine to IGP, AICAR and glutamate. The HisH subunit catalyzes the hydrolysis of glutamine to glutamate and ammonia as part of the synthesis of IGP and AICAR. The resulting ammonia molecule is channeled to the active site of HisF.</text>
</comment>
<gene>
    <name evidence="12 15" type="primary">hisH</name>
    <name evidence="15" type="ORF">C4532_08800</name>
</gene>
<comment type="subunit">
    <text evidence="3 12">Heterodimer of HisH and HisF.</text>
</comment>
<evidence type="ECO:0000256" key="9">
    <source>
        <dbReference type="ARBA" id="ARBA00023239"/>
    </source>
</evidence>
<dbReference type="EMBL" id="QZKI01000065">
    <property type="protein sequence ID" value="RJP70771.1"/>
    <property type="molecule type" value="Genomic_DNA"/>
</dbReference>
<evidence type="ECO:0000313" key="16">
    <source>
        <dbReference type="Proteomes" id="UP000285961"/>
    </source>
</evidence>
<dbReference type="GO" id="GO:0005737">
    <property type="term" value="C:cytoplasm"/>
    <property type="evidence" value="ECO:0007669"/>
    <property type="project" value="UniProtKB-SubCell"/>
</dbReference>
<proteinExistence type="inferred from homology"/>
<dbReference type="Pfam" id="PF00117">
    <property type="entry name" value="GATase"/>
    <property type="match status" value="1"/>
</dbReference>
<dbReference type="InterPro" id="IPR029062">
    <property type="entry name" value="Class_I_gatase-like"/>
</dbReference>
<dbReference type="GO" id="GO:0000105">
    <property type="term" value="P:L-histidine biosynthetic process"/>
    <property type="evidence" value="ECO:0007669"/>
    <property type="project" value="UniProtKB-UniRule"/>
</dbReference>
<dbReference type="UniPathway" id="UPA00031">
    <property type="reaction ID" value="UER00010"/>
</dbReference>
<evidence type="ECO:0000256" key="11">
    <source>
        <dbReference type="ARBA" id="ARBA00049534"/>
    </source>
</evidence>
<keyword evidence="9 12" id="KW-0456">Lyase</keyword>
<dbReference type="NCBIfam" id="TIGR01855">
    <property type="entry name" value="IMP_synth_hisH"/>
    <property type="match status" value="1"/>
</dbReference>
<dbReference type="FunFam" id="3.40.50.880:FF:000009">
    <property type="entry name" value="Imidazole glycerol phosphate synthase subunit HisH"/>
    <property type="match status" value="1"/>
</dbReference>
<dbReference type="EC" id="3.5.1.2" evidence="12"/>
<comment type="catalytic activity">
    <reaction evidence="10 12">
        <text>5-[(5-phospho-1-deoxy-D-ribulos-1-ylimino)methylamino]-1-(5-phospho-beta-D-ribosyl)imidazole-4-carboxamide + L-glutamine = D-erythro-1-(imidazol-4-yl)glycerol 3-phosphate + 5-amino-1-(5-phospho-beta-D-ribosyl)imidazole-4-carboxamide + L-glutamate + H(+)</text>
        <dbReference type="Rhea" id="RHEA:24793"/>
        <dbReference type="ChEBI" id="CHEBI:15378"/>
        <dbReference type="ChEBI" id="CHEBI:29985"/>
        <dbReference type="ChEBI" id="CHEBI:58278"/>
        <dbReference type="ChEBI" id="CHEBI:58359"/>
        <dbReference type="ChEBI" id="CHEBI:58475"/>
        <dbReference type="ChEBI" id="CHEBI:58525"/>
        <dbReference type="EC" id="4.3.2.10"/>
    </reaction>
</comment>
<organism evidence="15 16">
    <name type="scientific">Candidatus Abyssobacteria bacterium SURF_17</name>
    <dbReference type="NCBI Taxonomy" id="2093361"/>
    <lineage>
        <taxon>Bacteria</taxon>
        <taxon>Pseudomonadati</taxon>
        <taxon>Candidatus Hydrogenedentota</taxon>
        <taxon>Candidatus Abyssobacteria</taxon>
    </lineage>
</organism>
<sequence length="224" mass="24383">MIAIVDYQMGNLRSVQKAFEHMGFEAVITDAPEVMMDAAGLVLPGVGAFGDCYRELNSRGLVSPLLEWVGSGRPFLGICLGLQILFRSSEESSGTPGLKVIPGAVKRFTNGSLKVPHMGWNQVRHPKGSGGDHALAECPLFEGIPDGAYFYFVHSYYVVPEEPDVTCCVTDYGVTFTSAIWRDNVYAVQFHPEKSQDAGLRVIENFGRLALRGSRHVGTGARGK</sequence>
<comment type="caution">
    <text evidence="15">The sequence shown here is derived from an EMBL/GenBank/DDBJ whole genome shotgun (WGS) entry which is preliminary data.</text>
</comment>
<keyword evidence="7 12" id="KW-0315">Glutamine amidotransferase</keyword>
<keyword evidence="4 12" id="KW-0963">Cytoplasm</keyword>
<keyword evidence="8 12" id="KW-0368">Histidine biosynthesis</keyword>
<evidence type="ECO:0000256" key="12">
    <source>
        <dbReference type="HAMAP-Rule" id="MF_00278"/>
    </source>
</evidence>
<feature type="active site" description="Nucleophile" evidence="12 13">
    <location>
        <position position="79"/>
    </location>
</feature>
<dbReference type="HAMAP" id="MF_00278">
    <property type="entry name" value="HisH"/>
    <property type="match status" value="1"/>
</dbReference>
<dbReference type="PROSITE" id="PS51273">
    <property type="entry name" value="GATASE_TYPE_1"/>
    <property type="match status" value="1"/>
</dbReference>
<dbReference type="GO" id="GO:0000107">
    <property type="term" value="F:imidazoleglycerol-phosphate synthase activity"/>
    <property type="evidence" value="ECO:0007669"/>
    <property type="project" value="UniProtKB-UniRule"/>
</dbReference>
<dbReference type="GO" id="GO:0004359">
    <property type="term" value="F:glutaminase activity"/>
    <property type="evidence" value="ECO:0007669"/>
    <property type="project" value="UniProtKB-EC"/>
</dbReference>
<feature type="active site" evidence="12 13">
    <location>
        <position position="193"/>
    </location>
</feature>